<keyword evidence="4" id="KW-1185">Reference proteome</keyword>
<dbReference type="EMBL" id="CAQQ02379305">
    <property type="status" value="NOT_ANNOTATED_CDS"/>
    <property type="molecule type" value="Genomic_DNA"/>
</dbReference>
<dbReference type="FunFam" id="2.40.10.10:FF:000068">
    <property type="entry name" value="transmembrane protease serine 2"/>
    <property type="match status" value="1"/>
</dbReference>
<dbReference type="AlphaFoldDB" id="T1H1Q6"/>
<reference evidence="3" key="2">
    <citation type="submission" date="2015-06" db="UniProtKB">
        <authorList>
            <consortium name="EnsemblMetazoa"/>
        </authorList>
    </citation>
    <scope>IDENTIFICATION</scope>
</reference>
<dbReference type="SUPFAM" id="SSF50494">
    <property type="entry name" value="Trypsin-like serine proteases"/>
    <property type="match status" value="1"/>
</dbReference>
<dbReference type="PROSITE" id="PS00134">
    <property type="entry name" value="TRYPSIN_HIS"/>
    <property type="match status" value="1"/>
</dbReference>
<dbReference type="EnsemblMetazoa" id="MESCA010123-RA">
    <property type="protein sequence ID" value="MESCA010123-PA"/>
    <property type="gene ID" value="MESCA010123"/>
</dbReference>
<accession>T1H1Q6</accession>
<dbReference type="GO" id="GO:0004252">
    <property type="term" value="F:serine-type endopeptidase activity"/>
    <property type="evidence" value="ECO:0007669"/>
    <property type="project" value="InterPro"/>
</dbReference>
<evidence type="ECO:0000313" key="4">
    <source>
        <dbReference type="Proteomes" id="UP000015102"/>
    </source>
</evidence>
<feature type="domain" description="Peptidase S1" evidence="2">
    <location>
        <begin position="1"/>
        <end position="179"/>
    </location>
</feature>
<dbReference type="Proteomes" id="UP000015102">
    <property type="component" value="Unassembled WGS sequence"/>
</dbReference>
<protein>
    <recommendedName>
        <fullName evidence="2">Peptidase S1 domain-containing protein</fullName>
    </recommendedName>
</protein>
<reference evidence="4" key="1">
    <citation type="submission" date="2013-02" db="EMBL/GenBank/DDBJ databases">
        <authorList>
            <person name="Hughes D."/>
        </authorList>
    </citation>
    <scope>NUCLEOTIDE SEQUENCE</scope>
    <source>
        <strain>Durham</strain>
        <strain evidence="4">NC isolate 2 -- Noor lab</strain>
    </source>
</reference>
<dbReference type="InterPro" id="IPR001314">
    <property type="entry name" value="Peptidase_S1A"/>
</dbReference>
<proteinExistence type="predicted"/>
<dbReference type="PRINTS" id="PR00722">
    <property type="entry name" value="CHYMOTRYPSIN"/>
</dbReference>
<evidence type="ECO:0000259" key="2">
    <source>
        <dbReference type="PROSITE" id="PS50240"/>
    </source>
</evidence>
<dbReference type="PROSITE" id="PS50240">
    <property type="entry name" value="TRYPSIN_DOM"/>
    <property type="match status" value="1"/>
</dbReference>
<dbReference type="InterPro" id="IPR018114">
    <property type="entry name" value="TRYPSIN_HIS"/>
</dbReference>
<dbReference type="GO" id="GO:0006508">
    <property type="term" value="P:proteolysis"/>
    <property type="evidence" value="ECO:0007669"/>
    <property type="project" value="InterPro"/>
</dbReference>
<sequence length="179" mass="19511">MYGAHSCGASIIAPDWILTAAHCVSGRKPKNTFIQYGVVNISATGPNIAVAKKIISHEKYNPNLIVNDIALIQLEMPLKFDDKVSPITLPPQGFEVPANSMVKLVGWGLDKTGGKVQTQLQEVDLKCYSDKECQQFHNNRTNLNNICAGVTKVEKANAVETLADRSPMKNTKSGGKKIF</sequence>
<organism evidence="3 4">
    <name type="scientific">Megaselia scalaris</name>
    <name type="common">Humpbacked fly</name>
    <name type="synonym">Phora scalaris</name>
    <dbReference type="NCBI Taxonomy" id="36166"/>
    <lineage>
        <taxon>Eukaryota</taxon>
        <taxon>Metazoa</taxon>
        <taxon>Ecdysozoa</taxon>
        <taxon>Arthropoda</taxon>
        <taxon>Hexapoda</taxon>
        <taxon>Insecta</taxon>
        <taxon>Pterygota</taxon>
        <taxon>Neoptera</taxon>
        <taxon>Endopterygota</taxon>
        <taxon>Diptera</taxon>
        <taxon>Brachycera</taxon>
        <taxon>Muscomorpha</taxon>
        <taxon>Platypezoidea</taxon>
        <taxon>Phoridae</taxon>
        <taxon>Megaseliini</taxon>
        <taxon>Megaselia</taxon>
    </lineage>
</organism>
<dbReference type="Pfam" id="PF00089">
    <property type="entry name" value="Trypsin"/>
    <property type="match status" value="1"/>
</dbReference>
<evidence type="ECO:0000256" key="1">
    <source>
        <dbReference type="ARBA" id="ARBA00023157"/>
    </source>
</evidence>
<dbReference type="CDD" id="cd00190">
    <property type="entry name" value="Tryp_SPc"/>
    <property type="match status" value="1"/>
</dbReference>
<evidence type="ECO:0000313" key="3">
    <source>
        <dbReference type="EnsemblMetazoa" id="MESCA010123-PA"/>
    </source>
</evidence>
<dbReference type="PANTHER" id="PTHR24252">
    <property type="entry name" value="ACROSIN-RELATED"/>
    <property type="match status" value="1"/>
</dbReference>
<name>T1H1Q6_MEGSC</name>
<dbReference type="PANTHER" id="PTHR24252:SF7">
    <property type="entry name" value="HYALIN"/>
    <property type="match status" value="1"/>
</dbReference>
<dbReference type="InterPro" id="IPR001254">
    <property type="entry name" value="Trypsin_dom"/>
</dbReference>
<dbReference type="STRING" id="36166.T1H1Q6"/>
<dbReference type="InterPro" id="IPR043504">
    <property type="entry name" value="Peptidase_S1_PA_chymotrypsin"/>
</dbReference>
<dbReference type="InterPro" id="IPR009003">
    <property type="entry name" value="Peptidase_S1_PA"/>
</dbReference>
<dbReference type="Gene3D" id="2.40.10.10">
    <property type="entry name" value="Trypsin-like serine proteases"/>
    <property type="match status" value="1"/>
</dbReference>
<dbReference type="HOGENOM" id="CLU_1505151_0_0_1"/>
<keyword evidence="1" id="KW-1015">Disulfide bond</keyword>
<dbReference type="SMART" id="SM00020">
    <property type="entry name" value="Tryp_SPc"/>
    <property type="match status" value="1"/>
</dbReference>